<dbReference type="RefSeq" id="WP_425484272.1">
    <property type="nucleotide sequence ID" value="NZ_CADCXN010000103.1"/>
</dbReference>
<comment type="caution">
    <text evidence="2">The sequence shown here is derived from an EMBL/GenBank/DDBJ whole genome shotgun (WGS) entry which is preliminary data.</text>
</comment>
<name>A0A8S0XL32_9GAMM</name>
<feature type="domain" description="EAL" evidence="1">
    <location>
        <begin position="11"/>
        <end position="84"/>
    </location>
</feature>
<dbReference type="Gene3D" id="3.20.20.450">
    <property type="entry name" value="EAL domain"/>
    <property type="match status" value="1"/>
</dbReference>
<dbReference type="InterPro" id="IPR035919">
    <property type="entry name" value="EAL_sf"/>
</dbReference>
<evidence type="ECO:0000313" key="3">
    <source>
        <dbReference type="Proteomes" id="UP000494216"/>
    </source>
</evidence>
<evidence type="ECO:0000313" key="2">
    <source>
        <dbReference type="EMBL" id="CAA9892522.1"/>
    </source>
</evidence>
<evidence type="ECO:0000259" key="1">
    <source>
        <dbReference type="Pfam" id="PF00563"/>
    </source>
</evidence>
<organism evidence="2 3">
    <name type="scientific">Candidatus Methylobacter favarea</name>
    <dbReference type="NCBI Taxonomy" id="2707345"/>
    <lineage>
        <taxon>Bacteria</taxon>
        <taxon>Pseudomonadati</taxon>
        <taxon>Pseudomonadota</taxon>
        <taxon>Gammaproteobacteria</taxon>
        <taxon>Methylococcales</taxon>
        <taxon>Methylococcaceae</taxon>
        <taxon>Methylobacter</taxon>
    </lineage>
</organism>
<dbReference type="AlphaFoldDB" id="A0A8S0XL32"/>
<dbReference type="SUPFAM" id="SSF141868">
    <property type="entry name" value="EAL domain-like"/>
    <property type="match status" value="1"/>
</dbReference>
<dbReference type="EMBL" id="CADCXN010000103">
    <property type="protein sequence ID" value="CAA9892522.1"/>
    <property type="molecule type" value="Genomic_DNA"/>
</dbReference>
<protein>
    <recommendedName>
        <fullName evidence="1">EAL domain-containing protein</fullName>
    </recommendedName>
</protein>
<dbReference type="InterPro" id="IPR001633">
    <property type="entry name" value="EAL_dom"/>
</dbReference>
<keyword evidence="3" id="KW-1185">Reference proteome</keyword>
<sequence>MVNGQLMPMDFAYSEELGLAGKNDRLMLKKALQKQGELNHYNNHYKLALNLSACSFNDATIFEYISRLLNFRRITRETLFFKLPKP</sequence>
<reference evidence="2 3" key="1">
    <citation type="submission" date="2020-02" db="EMBL/GenBank/DDBJ databases">
        <authorList>
            <person name="Hogendoorn C."/>
        </authorList>
    </citation>
    <scope>NUCLEOTIDE SEQUENCE [LARGE SCALE GENOMIC DNA]</scope>
    <source>
        <strain evidence="2">METHB21</strain>
    </source>
</reference>
<gene>
    <name evidence="2" type="ORF">METHB2_700017</name>
</gene>
<proteinExistence type="predicted"/>
<dbReference type="Pfam" id="PF00563">
    <property type="entry name" value="EAL"/>
    <property type="match status" value="1"/>
</dbReference>
<dbReference type="Proteomes" id="UP000494216">
    <property type="component" value="Unassembled WGS sequence"/>
</dbReference>
<accession>A0A8S0XL32</accession>